<dbReference type="PANTHER" id="PTHR35259">
    <property type="entry name" value="BOMBESIN RECEPTOR-ACTIVATED PROTEIN C6ORF89"/>
    <property type="match status" value="1"/>
</dbReference>
<evidence type="ECO:0000256" key="5">
    <source>
        <dbReference type="ARBA" id="ARBA00022968"/>
    </source>
</evidence>
<keyword evidence="11" id="KW-1185">Reference proteome</keyword>
<accession>A0A8J2EBB5</accession>
<dbReference type="GO" id="GO:0000139">
    <property type="term" value="C:Golgi membrane"/>
    <property type="evidence" value="ECO:0007669"/>
    <property type="project" value="UniProtKB-SubCell"/>
</dbReference>
<organism evidence="10 11">
    <name type="scientific">Cotesia congregata</name>
    <name type="common">Parasitoid wasp</name>
    <name type="synonym">Apanteles congregatus</name>
    <dbReference type="NCBI Taxonomy" id="51543"/>
    <lineage>
        <taxon>Eukaryota</taxon>
        <taxon>Metazoa</taxon>
        <taxon>Ecdysozoa</taxon>
        <taxon>Arthropoda</taxon>
        <taxon>Hexapoda</taxon>
        <taxon>Insecta</taxon>
        <taxon>Pterygota</taxon>
        <taxon>Neoptera</taxon>
        <taxon>Endopterygota</taxon>
        <taxon>Hymenoptera</taxon>
        <taxon>Apocrita</taxon>
        <taxon>Ichneumonoidea</taxon>
        <taxon>Braconidae</taxon>
        <taxon>Microgastrinae</taxon>
        <taxon>Cotesia</taxon>
    </lineage>
</organism>
<comment type="caution">
    <text evidence="10">The sequence shown here is derived from an EMBL/GenBank/DDBJ whole genome shotgun (WGS) entry which is preliminary data.</text>
</comment>
<keyword evidence="7" id="KW-0333">Golgi apparatus</keyword>
<gene>
    <name evidence="10" type="ORF">HICCMSTLAB_LOCUS885</name>
</gene>
<dbReference type="OrthoDB" id="10036464at2759"/>
<protein>
    <submittedName>
        <fullName evidence="10">Uncharacterized protein</fullName>
    </submittedName>
</protein>
<evidence type="ECO:0000256" key="2">
    <source>
        <dbReference type="ARBA" id="ARBA00004496"/>
    </source>
</evidence>
<keyword evidence="6 9" id="KW-1133">Transmembrane helix</keyword>
<feature type="transmembrane region" description="Helical" evidence="9">
    <location>
        <begin position="52"/>
        <end position="78"/>
    </location>
</feature>
<evidence type="ECO:0000256" key="3">
    <source>
        <dbReference type="ARBA" id="ARBA00022490"/>
    </source>
</evidence>
<evidence type="ECO:0000256" key="7">
    <source>
        <dbReference type="ARBA" id="ARBA00023034"/>
    </source>
</evidence>
<dbReference type="EMBL" id="CAJNRD030001114">
    <property type="protein sequence ID" value="CAG5074113.1"/>
    <property type="molecule type" value="Genomic_DNA"/>
</dbReference>
<sequence>LKMINLKNYCNYIDQIKKYAKRSDISETELEKIFDECFDDIEKKFKKNKRGICNVICKLLQLFLIVNFLLLLLLIVIYHDPHLRSFFLRNLQSYIYPGFYIFRKLAVPVITRYPTLTEYYDETCLVENPFFQLSSIDCWPCNTIQTIPDMSGLNWSIPRNFNFGFPFIRQENDSINNLSSLFDMLEINKDIFINDARRISSNNIDYQNINDVINKRLDINKSQLGKTHISWRINRMTPGRIIRKLFPKPKGTPDWWGQSVERFIFIDEPLAPLYNLSRVSKHLSAYRDNFKSWLHLMVQLVVLETNQLPSDQCNGSFC</sequence>
<keyword evidence="4 9" id="KW-0812">Transmembrane</keyword>
<dbReference type="AlphaFoldDB" id="A0A8J2EBB5"/>
<dbReference type="Proteomes" id="UP000786811">
    <property type="component" value="Unassembled WGS sequence"/>
</dbReference>
<comment type="subcellular location">
    <subcellularLocation>
        <location evidence="2">Cytoplasm</location>
    </subcellularLocation>
    <subcellularLocation>
        <location evidence="1">Golgi apparatus membrane</location>
        <topology evidence="1">Single-pass type II membrane protein</topology>
    </subcellularLocation>
</comment>
<dbReference type="InterPro" id="IPR038757">
    <property type="entry name" value="BRAP"/>
</dbReference>
<dbReference type="PANTHER" id="PTHR35259:SF1">
    <property type="entry name" value="BOMBESIN RECEPTOR-ACTIVATED PROTEIN C6ORF89"/>
    <property type="match status" value="1"/>
</dbReference>
<keyword evidence="3" id="KW-0963">Cytoplasm</keyword>
<evidence type="ECO:0000256" key="8">
    <source>
        <dbReference type="ARBA" id="ARBA00023136"/>
    </source>
</evidence>
<evidence type="ECO:0000313" key="10">
    <source>
        <dbReference type="EMBL" id="CAG5074113.1"/>
    </source>
</evidence>
<feature type="non-terminal residue" evidence="10">
    <location>
        <position position="1"/>
    </location>
</feature>
<evidence type="ECO:0000256" key="1">
    <source>
        <dbReference type="ARBA" id="ARBA00004323"/>
    </source>
</evidence>
<keyword evidence="8 9" id="KW-0472">Membrane</keyword>
<evidence type="ECO:0000256" key="9">
    <source>
        <dbReference type="SAM" id="Phobius"/>
    </source>
</evidence>
<keyword evidence="5" id="KW-0735">Signal-anchor</keyword>
<evidence type="ECO:0000313" key="11">
    <source>
        <dbReference type="Proteomes" id="UP000786811"/>
    </source>
</evidence>
<evidence type="ECO:0000256" key="6">
    <source>
        <dbReference type="ARBA" id="ARBA00022989"/>
    </source>
</evidence>
<proteinExistence type="predicted"/>
<evidence type="ECO:0000256" key="4">
    <source>
        <dbReference type="ARBA" id="ARBA00022692"/>
    </source>
</evidence>
<name>A0A8J2EBB5_COTCN</name>
<reference evidence="10" key="1">
    <citation type="submission" date="2021-04" db="EMBL/GenBank/DDBJ databases">
        <authorList>
            <person name="Chebbi M.A.C M."/>
        </authorList>
    </citation>
    <scope>NUCLEOTIDE SEQUENCE</scope>
</reference>